<reference evidence="2 3" key="1">
    <citation type="submission" date="2019-03" db="EMBL/GenBank/DDBJ databases">
        <title>First draft genome of Liparis tanakae, snailfish: a comprehensive survey of snailfish specific genes.</title>
        <authorList>
            <person name="Kim W."/>
            <person name="Song I."/>
            <person name="Jeong J.-H."/>
            <person name="Kim D."/>
            <person name="Kim S."/>
            <person name="Ryu S."/>
            <person name="Song J.Y."/>
            <person name="Lee S.K."/>
        </authorList>
    </citation>
    <scope>NUCLEOTIDE SEQUENCE [LARGE SCALE GENOMIC DNA]</scope>
    <source>
        <tissue evidence="2">Muscle</tissue>
    </source>
</reference>
<feature type="chain" id="PRO_5021414609" description="Secreted protein" evidence="1">
    <location>
        <begin position="24"/>
        <end position="79"/>
    </location>
</feature>
<name>A0A4Z2FSF3_9TELE</name>
<dbReference type="AlphaFoldDB" id="A0A4Z2FSF3"/>
<accession>A0A4Z2FSF3</accession>
<dbReference type="Proteomes" id="UP000314294">
    <property type="component" value="Unassembled WGS sequence"/>
</dbReference>
<sequence length="79" mass="8522">MTRSFTALSFLSASAFTLKLLDAVLVDGLDHVDDLEAGFAKALNKRRVGHLVFGLTCGKVEGRPPGHEEQGAELQLAFH</sequence>
<evidence type="ECO:0000313" key="3">
    <source>
        <dbReference type="Proteomes" id="UP000314294"/>
    </source>
</evidence>
<organism evidence="2 3">
    <name type="scientific">Liparis tanakae</name>
    <name type="common">Tanaka's snailfish</name>
    <dbReference type="NCBI Taxonomy" id="230148"/>
    <lineage>
        <taxon>Eukaryota</taxon>
        <taxon>Metazoa</taxon>
        <taxon>Chordata</taxon>
        <taxon>Craniata</taxon>
        <taxon>Vertebrata</taxon>
        <taxon>Euteleostomi</taxon>
        <taxon>Actinopterygii</taxon>
        <taxon>Neopterygii</taxon>
        <taxon>Teleostei</taxon>
        <taxon>Neoteleostei</taxon>
        <taxon>Acanthomorphata</taxon>
        <taxon>Eupercaria</taxon>
        <taxon>Perciformes</taxon>
        <taxon>Cottioidei</taxon>
        <taxon>Cottales</taxon>
        <taxon>Liparidae</taxon>
        <taxon>Liparis</taxon>
    </lineage>
</organism>
<dbReference type="OrthoDB" id="7361223at2759"/>
<feature type="signal peptide" evidence="1">
    <location>
        <begin position="1"/>
        <end position="23"/>
    </location>
</feature>
<keyword evidence="1" id="KW-0732">Signal</keyword>
<dbReference type="EMBL" id="SRLO01000924">
    <property type="protein sequence ID" value="TNN44089.1"/>
    <property type="molecule type" value="Genomic_DNA"/>
</dbReference>
<evidence type="ECO:0000313" key="2">
    <source>
        <dbReference type="EMBL" id="TNN44089.1"/>
    </source>
</evidence>
<keyword evidence="3" id="KW-1185">Reference proteome</keyword>
<evidence type="ECO:0000256" key="1">
    <source>
        <dbReference type="SAM" id="SignalP"/>
    </source>
</evidence>
<evidence type="ECO:0008006" key="4">
    <source>
        <dbReference type="Google" id="ProtNLM"/>
    </source>
</evidence>
<proteinExistence type="predicted"/>
<comment type="caution">
    <text evidence="2">The sequence shown here is derived from an EMBL/GenBank/DDBJ whole genome shotgun (WGS) entry which is preliminary data.</text>
</comment>
<gene>
    <name evidence="2" type="ORF">EYF80_045715</name>
</gene>
<protein>
    <recommendedName>
        <fullName evidence="4">Secreted protein</fullName>
    </recommendedName>
</protein>